<dbReference type="InterPro" id="IPR029251">
    <property type="entry name" value="Faap100"/>
</dbReference>
<dbReference type="SUPFAM" id="SSF69322">
    <property type="entry name" value="Tricorn protease domain 2"/>
    <property type="match status" value="1"/>
</dbReference>
<dbReference type="STRING" id="8078.ENSFHEP00000005774"/>
<dbReference type="Proteomes" id="UP000265000">
    <property type="component" value="Unplaced"/>
</dbReference>
<dbReference type="AlphaFoldDB" id="A0A3Q2P1D3"/>
<organism evidence="2 3">
    <name type="scientific">Fundulus heteroclitus</name>
    <name type="common">Killifish</name>
    <name type="synonym">Mummichog</name>
    <dbReference type="NCBI Taxonomy" id="8078"/>
    <lineage>
        <taxon>Eukaryota</taxon>
        <taxon>Metazoa</taxon>
        <taxon>Chordata</taxon>
        <taxon>Craniata</taxon>
        <taxon>Vertebrata</taxon>
        <taxon>Euteleostomi</taxon>
        <taxon>Actinopterygii</taxon>
        <taxon>Neopterygii</taxon>
        <taxon>Teleostei</taxon>
        <taxon>Neoteleostei</taxon>
        <taxon>Acanthomorphata</taxon>
        <taxon>Ovalentaria</taxon>
        <taxon>Atherinomorphae</taxon>
        <taxon>Cyprinodontiformes</taxon>
        <taxon>Fundulidae</taxon>
        <taxon>Fundulus</taxon>
    </lineage>
</organism>
<dbReference type="Pfam" id="PF15146">
    <property type="entry name" value="FANCAA"/>
    <property type="match status" value="1"/>
</dbReference>
<evidence type="ECO:0000256" key="1">
    <source>
        <dbReference type="SAM" id="MobiDB-lite"/>
    </source>
</evidence>
<accession>A0A3Q2P1D3</accession>
<keyword evidence="3" id="KW-1185">Reference proteome</keyword>
<proteinExistence type="predicted"/>
<dbReference type="GO" id="GO:0036297">
    <property type="term" value="P:interstrand cross-link repair"/>
    <property type="evidence" value="ECO:0007669"/>
    <property type="project" value="InterPro"/>
</dbReference>
<dbReference type="GO" id="GO:0043240">
    <property type="term" value="C:Fanconi anaemia nuclear complex"/>
    <property type="evidence" value="ECO:0007669"/>
    <property type="project" value="InterPro"/>
</dbReference>
<name>A0A3Q2P1D3_FUNHE</name>
<protein>
    <submittedName>
        <fullName evidence="2">FA core complex associated protein 100</fullName>
    </submittedName>
</protein>
<dbReference type="GeneID" id="105935628"/>
<dbReference type="CTD" id="80233"/>
<sequence length="848" mass="90408">MMEGRCAAEPWAELGLSVKPGATLVRRGTGTDVFICTGSEEVYVFSAQEKRVRAVLQLPAPVRDLVFSHDKQLLFVACRSGIYRVNFQLLSHSGSSDAGSGPAELKISSDFLAVAADGVSSLLLVGSVLLTLCQTDRSWLLTLYKTPQQSQANRCDVIGSFSLPVVSPSVQGHTESKCVLLCVCLGEVTQPSSPAAASDAGLSRCHLPLRPALFKLLFGVEAALAKSPVILCGLPDGRLCFLPLRLPGSRLRVLQSLEQPVVFIGASVAMETDAGCAGCLIALGKQGRVMLIKAGRAGSERQRGIADFTEGCVPGPVECACVDKSRLYYSTGSDLLTLGLSEGSTGREGQEWDEEASGSTAASLNRPTSLNVSGVVALDQPTCNDAGEVQLLSLSARGQLQRISLPVRGPEEGSNKLPSSAVGRSVGDLLSAIGDVCERASVLEKVIRWKNQTLKQLNQVLNVSFLLTDGAKTEEKPIRCCASVGWSRLLQKDSLNLACVLQNFSPYILERGWTLSLTVLPLSCSPQATEEARSVNYSFPFCSLCPGESLEVSLPVAAAGDASFPVTVACSLVFSLCSLLGGEEAATPPDLPGDCFSLPLNTLTVDWLHALRLISPTSAQKTLPPQSGSNPAGDLRAFLSSRRAGCRAGDGAPRPEGYSARVRVSSELLGHTLRWQRSDPDPKVSESAPRSFCVSLLEWLLSEECGGVRMGHKGDKTDISSSVICGRAPNDATVKLTAKEVHFEEKSDVKEESLVSLEVQVESSSVAAVCGLHHAVLRRLQTLLLKAPVKAWSSNKVQISGLRQTLQRAEIQQGQISEALSVGMSSGQMQRILLRVYQQLRDGPLLMV</sequence>
<dbReference type="Ensembl" id="ENSFHET00000006600.1">
    <property type="protein sequence ID" value="ENSFHEP00000005774.1"/>
    <property type="gene ID" value="ENSFHEG00000006777.1"/>
</dbReference>
<dbReference type="PANTHER" id="PTHR14890">
    <property type="entry name" value="FANCONI ANEMIA CORE COMPLEX-ASSOCIATED PROTEIN 100"/>
    <property type="match status" value="1"/>
</dbReference>
<reference evidence="2" key="2">
    <citation type="submission" date="2025-09" db="UniProtKB">
        <authorList>
            <consortium name="Ensembl"/>
        </authorList>
    </citation>
    <scope>IDENTIFICATION</scope>
</reference>
<feature type="region of interest" description="Disordered" evidence="1">
    <location>
        <begin position="340"/>
        <end position="365"/>
    </location>
</feature>
<reference evidence="2" key="1">
    <citation type="submission" date="2025-08" db="UniProtKB">
        <authorList>
            <consortium name="Ensembl"/>
        </authorList>
    </citation>
    <scope>IDENTIFICATION</scope>
</reference>
<evidence type="ECO:0000313" key="2">
    <source>
        <dbReference type="Ensembl" id="ENSFHEP00000005774.1"/>
    </source>
</evidence>
<dbReference type="OrthoDB" id="6495021at2759"/>
<dbReference type="PANTHER" id="PTHR14890:SF1">
    <property type="entry name" value="FANCONI ANEMIA CORE COMPLEX-ASSOCIATED PROTEIN 100"/>
    <property type="match status" value="1"/>
</dbReference>
<evidence type="ECO:0000313" key="3">
    <source>
        <dbReference type="Proteomes" id="UP000265000"/>
    </source>
</evidence>
<dbReference type="GeneTree" id="ENSGT00390000016682"/>
<dbReference type="GO" id="GO:0005654">
    <property type="term" value="C:nucleoplasm"/>
    <property type="evidence" value="ECO:0007669"/>
    <property type="project" value="TreeGrafter"/>
</dbReference>